<dbReference type="KEGG" id="tva:4767800"/>
<dbReference type="InterPro" id="IPR011009">
    <property type="entry name" value="Kinase-like_dom_sf"/>
</dbReference>
<keyword evidence="2" id="KW-0418">Kinase</keyword>
<dbReference type="InterPro" id="IPR000719">
    <property type="entry name" value="Prot_kinase_dom"/>
</dbReference>
<dbReference type="GO" id="GO:0005524">
    <property type="term" value="F:ATP binding"/>
    <property type="evidence" value="ECO:0007669"/>
    <property type="project" value="InterPro"/>
</dbReference>
<feature type="domain" description="Protein kinase" evidence="1">
    <location>
        <begin position="1"/>
        <end position="153"/>
    </location>
</feature>
<dbReference type="VEuPathDB" id="TrichDB:TVAGG3_0464520"/>
<reference evidence="2" key="2">
    <citation type="journal article" date="2007" name="Science">
        <title>Draft genome sequence of the sexually transmitted pathogen Trichomonas vaginalis.</title>
        <authorList>
            <person name="Carlton J.M."/>
            <person name="Hirt R.P."/>
            <person name="Silva J.C."/>
            <person name="Delcher A.L."/>
            <person name="Schatz M."/>
            <person name="Zhao Q."/>
            <person name="Wortman J.R."/>
            <person name="Bidwell S.L."/>
            <person name="Alsmark U.C.M."/>
            <person name="Besteiro S."/>
            <person name="Sicheritz-Ponten T."/>
            <person name="Noel C.J."/>
            <person name="Dacks J.B."/>
            <person name="Foster P.G."/>
            <person name="Simillion C."/>
            <person name="Van de Peer Y."/>
            <person name="Miranda-Saavedra D."/>
            <person name="Barton G.J."/>
            <person name="Westrop G.D."/>
            <person name="Mueller S."/>
            <person name="Dessi D."/>
            <person name="Fiori P.L."/>
            <person name="Ren Q."/>
            <person name="Paulsen I."/>
            <person name="Zhang H."/>
            <person name="Bastida-Corcuera F.D."/>
            <person name="Simoes-Barbosa A."/>
            <person name="Brown M.T."/>
            <person name="Hayes R.D."/>
            <person name="Mukherjee M."/>
            <person name="Okumura C.Y."/>
            <person name="Schneider R."/>
            <person name="Smith A.J."/>
            <person name="Vanacova S."/>
            <person name="Villalvazo M."/>
            <person name="Haas B.J."/>
            <person name="Pertea M."/>
            <person name="Feldblyum T.V."/>
            <person name="Utterback T.R."/>
            <person name="Shu C.L."/>
            <person name="Osoegawa K."/>
            <person name="de Jong P.J."/>
            <person name="Hrdy I."/>
            <person name="Horvathova L."/>
            <person name="Zubacova Z."/>
            <person name="Dolezal P."/>
            <person name="Malik S.B."/>
            <person name="Logsdon J.M. Jr."/>
            <person name="Henze K."/>
            <person name="Gupta A."/>
            <person name="Wang C.C."/>
            <person name="Dunne R.L."/>
            <person name="Upcroft J.A."/>
            <person name="Upcroft P."/>
            <person name="White O."/>
            <person name="Salzberg S.L."/>
            <person name="Tang P."/>
            <person name="Chiu C.-H."/>
            <person name="Lee Y.-S."/>
            <person name="Embley T.M."/>
            <person name="Coombs G.H."/>
            <person name="Mottram J.C."/>
            <person name="Tachezy J."/>
            <person name="Fraser-Liggett C.M."/>
            <person name="Johnson P.J."/>
        </authorList>
    </citation>
    <scope>NUCLEOTIDE SEQUENCE [LARGE SCALE GENOMIC DNA]</scope>
    <source>
        <strain evidence="2">G3</strain>
    </source>
</reference>
<dbReference type="SMART" id="SM00220">
    <property type="entry name" value="S_TKc"/>
    <property type="match status" value="1"/>
</dbReference>
<dbReference type="GO" id="GO:0004672">
    <property type="term" value="F:protein kinase activity"/>
    <property type="evidence" value="ECO:0007669"/>
    <property type="project" value="InterPro"/>
</dbReference>
<dbReference type="PANTHER" id="PTHR24362">
    <property type="entry name" value="SERINE/THREONINE-PROTEIN KINASE NEK"/>
    <property type="match status" value="1"/>
</dbReference>
<dbReference type="RefSeq" id="XP_001322094.1">
    <property type="nucleotide sequence ID" value="XM_001322059.1"/>
</dbReference>
<dbReference type="Proteomes" id="UP000001542">
    <property type="component" value="Unassembled WGS sequence"/>
</dbReference>
<dbReference type="EMBL" id="DS113348">
    <property type="protein sequence ID" value="EAY09871.1"/>
    <property type="molecule type" value="Genomic_DNA"/>
</dbReference>
<dbReference type="InterPro" id="IPR008271">
    <property type="entry name" value="Ser/Thr_kinase_AS"/>
</dbReference>
<organism evidence="2 3">
    <name type="scientific">Trichomonas vaginalis (strain ATCC PRA-98 / G3)</name>
    <dbReference type="NCBI Taxonomy" id="412133"/>
    <lineage>
        <taxon>Eukaryota</taxon>
        <taxon>Metamonada</taxon>
        <taxon>Parabasalia</taxon>
        <taxon>Trichomonadida</taxon>
        <taxon>Trichomonadidae</taxon>
        <taxon>Trichomonas</taxon>
    </lineage>
</organism>
<sequence>MFKYIQGIVLSVKACHDRNIAHCDIKPSNFMLDQYGRVKVGNFGLATLLLVDDENKKIKGTRYFMAPEVITQKEYDLMKADIWAIGVTLYYLTTLTYPFYATDQDSLFSLIIKGNYRIDRVPDSMLRQVILKCLETNPNDRPTVDQLIEMPYFKRGSTPSEKVLSQAASKIIKPRVSSRKPKHYRSGVFSPSENQRVVSYLEMLKSNDNLIV</sequence>
<evidence type="ECO:0000259" key="1">
    <source>
        <dbReference type="PROSITE" id="PS50011"/>
    </source>
</evidence>
<dbReference type="Pfam" id="PF00069">
    <property type="entry name" value="Pkinase"/>
    <property type="match status" value="1"/>
</dbReference>
<dbReference type="Gene3D" id="1.10.510.10">
    <property type="entry name" value="Transferase(Phosphotransferase) domain 1"/>
    <property type="match status" value="1"/>
</dbReference>
<reference evidence="2" key="1">
    <citation type="submission" date="2006-10" db="EMBL/GenBank/DDBJ databases">
        <authorList>
            <person name="Amadeo P."/>
            <person name="Zhao Q."/>
            <person name="Wortman J."/>
            <person name="Fraser-Liggett C."/>
            <person name="Carlton J."/>
        </authorList>
    </citation>
    <scope>NUCLEOTIDE SEQUENCE</scope>
    <source>
        <strain evidence="2">G3</strain>
    </source>
</reference>
<dbReference type="AlphaFoldDB" id="A2EBQ9"/>
<dbReference type="PROSITE" id="PS00108">
    <property type="entry name" value="PROTEIN_KINASE_ST"/>
    <property type="match status" value="1"/>
</dbReference>
<protein>
    <submittedName>
        <fullName evidence="2">Protein kinase, putative</fullName>
    </submittedName>
</protein>
<dbReference type="PANTHER" id="PTHR24362:SF309">
    <property type="entry name" value="PROTEIN KINASE DOMAIN-CONTAINING PROTEIN"/>
    <property type="match status" value="1"/>
</dbReference>
<evidence type="ECO:0000313" key="3">
    <source>
        <dbReference type="Proteomes" id="UP000001542"/>
    </source>
</evidence>
<keyword evidence="2" id="KW-0808">Transferase</keyword>
<gene>
    <name evidence="2" type="ORF">TVAG_373780</name>
</gene>
<dbReference type="InParanoid" id="A2EBQ9"/>
<name>A2EBQ9_TRIV3</name>
<evidence type="ECO:0000313" key="2">
    <source>
        <dbReference type="EMBL" id="EAY09871.1"/>
    </source>
</evidence>
<accession>A2EBQ9</accession>
<dbReference type="STRING" id="5722.A2EBQ9"/>
<proteinExistence type="predicted"/>
<dbReference type="VEuPathDB" id="TrichDB:TVAG_175450"/>
<dbReference type="eggNOG" id="KOG0583">
    <property type="taxonomic scope" value="Eukaryota"/>
</dbReference>
<dbReference type="PROSITE" id="PS50011">
    <property type="entry name" value="PROTEIN_KINASE_DOM"/>
    <property type="match status" value="1"/>
</dbReference>
<dbReference type="SUPFAM" id="SSF56112">
    <property type="entry name" value="Protein kinase-like (PK-like)"/>
    <property type="match status" value="1"/>
</dbReference>
<keyword evidence="3" id="KW-1185">Reference proteome</keyword>
<dbReference type="OrthoDB" id="20524at2759"/>